<evidence type="ECO:0000313" key="3">
    <source>
        <dbReference type="Proteomes" id="UP001363622"/>
    </source>
</evidence>
<keyword evidence="1" id="KW-0812">Transmembrane</keyword>
<name>A0ABR1KT24_9PEZI</name>
<protein>
    <submittedName>
        <fullName evidence="2">Uncharacterized protein</fullName>
    </submittedName>
</protein>
<keyword evidence="1" id="KW-0472">Membrane</keyword>
<reference evidence="2 3" key="1">
    <citation type="submission" date="2024-04" db="EMBL/GenBank/DDBJ databases">
        <title>Phyllosticta paracitricarpa is synonymous to the EU quarantine fungus P. citricarpa based on phylogenomic analyses.</title>
        <authorList>
            <consortium name="Lawrence Berkeley National Laboratory"/>
            <person name="Van Ingen-Buijs V.A."/>
            <person name="Van Westerhoven A.C."/>
            <person name="Haridas S."/>
            <person name="Skiadas P."/>
            <person name="Martin F."/>
            <person name="Groenewald J.Z."/>
            <person name="Crous P.W."/>
            <person name="Seidl M.F."/>
        </authorList>
    </citation>
    <scope>NUCLEOTIDE SEQUENCE [LARGE SCALE GENOMIC DNA]</scope>
    <source>
        <strain evidence="2 3">CBS 123371</strain>
    </source>
</reference>
<dbReference type="EMBL" id="JBBPHU010000004">
    <property type="protein sequence ID" value="KAK7519032.1"/>
    <property type="molecule type" value="Genomic_DNA"/>
</dbReference>
<dbReference type="Proteomes" id="UP001363622">
    <property type="component" value="Unassembled WGS sequence"/>
</dbReference>
<gene>
    <name evidence="2" type="ORF">IWZ03DRAFT_375280</name>
</gene>
<organism evidence="2 3">
    <name type="scientific">Phyllosticta citriasiana</name>
    <dbReference type="NCBI Taxonomy" id="595635"/>
    <lineage>
        <taxon>Eukaryota</taxon>
        <taxon>Fungi</taxon>
        <taxon>Dikarya</taxon>
        <taxon>Ascomycota</taxon>
        <taxon>Pezizomycotina</taxon>
        <taxon>Dothideomycetes</taxon>
        <taxon>Dothideomycetes incertae sedis</taxon>
        <taxon>Botryosphaeriales</taxon>
        <taxon>Phyllostictaceae</taxon>
        <taxon>Phyllosticta</taxon>
    </lineage>
</organism>
<keyword evidence="1" id="KW-1133">Transmembrane helix</keyword>
<feature type="transmembrane region" description="Helical" evidence="1">
    <location>
        <begin position="97"/>
        <end position="115"/>
    </location>
</feature>
<accession>A0ABR1KT24</accession>
<keyword evidence="3" id="KW-1185">Reference proteome</keyword>
<evidence type="ECO:0000313" key="2">
    <source>
        <dbReference type="EMBL" id="KAK7519032.1"/>
    </source>
</evidence>
<comment type="caution">
    <text evidence="2">The sequence shown here is derived from an EMBL/GenBank/DDBJ whole genome shotgun (WGS) entry which is preliminary data.</text>
</comment>
<evidence type="ECO:0000256" key="1">
    <source>
        <dbReference type="SAM" id="Phobius"/>
    </source>
</evidence>
<sequence length="292" mass="32183">MRTALFVGLRAPARFHCPPPCLRITTGRQTIIPGFQHHGRCASSSSAAKAKKSSTKVTAPEPKSFEGTPKIKFLYPERLLIYNAGTGKTAFIGTYKVLCLTLFALGCYKLAPIAYGGTDSHGLTVAAILIVPNLVLLVTTLLTAPFTNSIFLWIPREARRSHEHLMRYVKSLPPSARLDLITLRLAGLHKTTRATLGEMREFRGGFGAANWVRVVPKNSVKAAEEKKTGFGQRILALLKEPRNRFAIDLRDGKSGSRTRVPGVVEIVAEKVKRNGFVDAGTWKDDLRKMFRG</sequence>
<proteinExistence type="predicted"/>
<feature type="transmembrane region" description="Helical" evidence="1">
    <location>
        <begin position="127"/>
        <end position="154"/>
    </location>
</feature>